<evidence type="ECO:0000259" key="2">
    <source>
        <dbReference type="Pfam" id="PF07510"/>
    </source>
</evidence>
<name>A0A917YRK3_9ACTN</name>
<evidence type="ECO:0000256" key="1">
    <source>
        <dbReference type="SAM" id="SignalP"/>
    </source>
</evidence>
<reference evidence="3" key="2">
    <citation type="submission" date="2020-09" db="EMBL/GenBank/DDBJ databases">
        <authorList>
            <person name="Sun Q."/>
            <person name="Zhou Y."/>
        </authorList>
    </citation>
    <scope>NUCLEOTIDE SEQUENCE</scope>
    <source>
        <strain evidence="3">CGMCC 4.7368</strain>
    </source>
</reference>
<evidence type="ECO:0000313" key="4">
    <source>
        <dbReference type="Proteomes" id="UP000646523"/>
    </source>
</evidence>
<feature type="domain" description="GmrSD restriction endonucleases C-terminal" evidence="2">
    <location>
        <begin position="99"/>
        <end position="234"/>
    </location>
</feature>
<dbReference type="Pfam" id="PF07510">
    <property type="entry name" value="GmrSD_C"/>
    <property type="match status" value="1"/>
</dbReference>
<dbReference type="Proteomes" id="UP000646523">
    <property type="component" value="Unassembled WGS sequence"/>
</dbReference>
<organism evidence="3 4">
    <name type="scientific">Nonomuraea cavernae</name>
    <dbReference type="NCBI Taxonomy" id="2045107"/>
    <lineage>
        <taxon>Bacteria</taxon>
        <taxon>Bacillati</taxon>
        <taxon>Actinomycetota</taxon>
        <taxon>Actinomycetes</taxon>
        <taxon>Streptosporangiales</taxon>
        <taxon>Streptosporangiaceae</taxon>
        <taxon>Nonomuraea</taxon>
    </lineage>
</organism>
<reference evidence="3" key="1">
    <citation type="journal article" date="2014" name="Int. J. Syst. Evol. Microbiol.">
        <title>Complete genome sequence of Corynebacterium casei LMG S-19264T (=DSM 44701T), isolated from a smear-ripened cheese.</title>
        <authorList>
            <consortium name="US DOE Joint Genome Institute (JGI-PGF)"/>
            <person name="Walter F."/>
            <person name="Albersmeier A."/>
            <person name="Kalinowski J."/>
            <person name="Ruckert C."/>
        </authorList>
    </citation>
    <scope>NUCLEOTIDE SEQUENCE</scope>
    <source>
        <strain evidence="3">CGMCC 4.7368</strain>
    </source>
</reference>
<comment type="caution">
    <text evidence="3">The sequence shown here is derived from an EMBL/GenBank/DDBJ whole genome shotgun (WGS) entry which is preliminary data.</text>
</comment>
<feature type="signal peptide" evidence="1">
    <location>
        <begin position="1"/>
        <end position="30"/>
    </location>
</feature>
<protein>
    <submittedName>
        <fullName evidence="3">Lipoprotein</fullName>
    </submittedName>
</protein>
<accession>A0A917YRK3</accession>
<proteinExistence type="predicted"/>
<gene>
    <name evidence="3" type="ORF">GCM10012289_10920</name>
</gene>
<keyword evidence="1" id="KW-0732">Signal</keyword>
<evidence type="ECO:0000313" key="3">
    <source>
        <dbReference type="EMBL" id="GGO63564.1"/>
    </source>
</evidence>
<dbReference type="InterPro" id="IPR011089">
    <property type="entry name" value="GmrSD_C"/>
</dbReference>
<keyword evidence="3" id="KW-0449">Lipoprotein</keyword>
<feature type="chain" id="PRO_5037091095" evidence="1">
    <location>
        <begin position="31"/>
        <end position="237"/>
    </location>
</feature>
<dbReference type="PANTHER" id="PTHR24094:SF15">
    <property type="entry name" value="AMP-DEPENDENT SYNTHETASE_LIGASE DOMAIN-CONTAINING PROTEIN-RELATED"/>
    <property type="match status" value="1"/>
</dbReference>
<keyword evidence="4" id="KW-1185">Reference proteome</keyword>
<dbReference type="RefSeq" id="WP_189122844.1">
    <property type="nucleotide sequence ID" value="NZ_BMNH01000002.1"/>
</dbReference>
<dbReference type="EMBL" id="BMNH01000002">
    <property type="protein sequence ID" value="GGO63564.1"/>
    <property type="molecule type" value="Genomic_DNA"/>
</dbReference>
<dbReference type="PANTHER" id="PTHR24094">
    <property type="entry name" value="SECRETED PROTEIN"/>
    <property type="match status" value="1"/>
</dbReference>
<dbReference type="AlphaFoldDB" id="A0A917YRK3"/>
<sequence length="237" mass="25540">MSTKDVVAILAGAALVAALLGSGTSSPATAASPLGNASGTLPGLAPITTAADKATARRLIQRLRVKGRGPATGYTRTRYGANWADDATGVPYARNGCRTRDDLLARDGQDIRYRDGSRCVVVSMRLADPYTGRTIHWHKDRADEVQVDHVVPLGYGWRMGAPRWPMSKRLDFANDPLNLLPVDGAANEQKDASGPAGWLPPQRRVRCAYVTRFAQVALKYGLPVTRADKTAMLAQCR</sequence>